<name>A0ACC1WZP8_MELAZ</name>
<evidence type="ECO:0000313" key="2">
    <source>
        <dbReference type="Proteomes" id="UP001164539"/>
    </source>
</evidence>
<dbReference type="EMBL" id="CM051405">
    <property type="protein sequence ID" value="KAJ4704611.1"/>
    <property type="molecule type" value="Genomic_DNA"/>
</dbReference>
<dbReference type="Proteomes" id="UP001164539">
    <property type="component" value="Chromosome 12"/>
</dbReference>
<proteinExistence type="predicted"/>
<sequence length="730" mass="80689">MGTTALRQLLKSFCINLPWNYAVLWKLRHEGQMIFSWEDGYCDNPKPRGPVGIMSEDICHDGANELFSYYCATSAGADGDSEGYSLGQVVANMSHLQYALGEGVVGEVANTGNHFWVSYNTLSTGKGNSKLVLECPDEWLLQLASGIKTILLVPVLPHGVMQLGSLEVVEEDPTVVAYIKDRFTLRNTGGNTVLSILNRDIQTQSSSTLTSSLMDSFDEPPSASTFSPLKSEDSDTVKSIKPSKIVLSTWDHVVSLLALQDALDVSGKDLSGTFRRESENKTAIPLVGLDDNSTYAGKFEMMESKLFGFSCLEEELQAYSECNKYNVGVLGEFNDGTTTLYSTGDLMEPLKEENFDDTGHQSSASLLNFPKDSELHKALGPASQRHLGEYLWDSFLVDNTCSSSSLICNADLTDGIVSTSSAKVDDVEYLLEAVVANGSGGANTSNICNNFNSSLTSLEKFVTLSQQQSQPKASALAGDDSILQSNVKTVCLSQSRNGCTPTSASASFKSTTTTFIDNDKMEKECNSVQPRKELKQSNASKRRAKPADNQRPRPRDRQLIQDRIKELRELIPNGVKCSIDGLLGRTIEHMLYLRSLTEHAEKLKQWVHHEVAARKDIRSSESKDSNQNGTTWAFEFGKELMVCPIFVEDLAYPGHMLIEMLCSEQELFLEIAQVIRGLELTILKGVMESHSNNTWAHFIVEASKGFHRTEIFWPLMHLLQRSRHPISSKI</sequence>
<accession>A0ACC1WZP8</accession>
<reference evidence="1 2" key="1">
    <citation type="journal article" date="2023" name="Science">
        <title>Complex scaffold remodeling in plant triterpene biosynthesis.</title>
        <authorList>
            <person name="De La Pena R."/>
            <person name="Hodgson H."/>
            <person name="Liu J.C."/>
            <person name="Stephenson M.J."/>
            <person name="Martin A.C."/>
            <person name="Owen C."/>
            <person name="Harkess A."/>
            <person name="Leebens-Mack J."/>
            <person name="Jimenez L.E."/>
            <person name="Osbourn A."/>
            <person name="Sattely E.S."/>
        </authorList>
    </citation>
    <scope>NUCLEOTIDE SEQUENCE [LARGE SCALE GENOMIC DNA]</scope>
    <source>
        <strain evidence="2">cv. JPN11</strain>
        <tissue evidence="1">Leaf</tissue>
    </source>
</reference>
<protein>
    <submittedName>
        <fullName evidence="1">Transcription factor bHLH</fullName>
    </submittedName>
</protein>
<organism evidence="1 2">
    <name type="scientific">Melia azedarach</name>
    <name type="common">Chinaberry tree</name>
    <dbReference type="NCBI Taxonomy" id="155640"/>
    <lineage>
        <taxon>Eukaryota</taxon>
        <taxon>Viridiplantae</taxon>
        <taxon>Streptophyta</taxon>
        <taxon>Embryophyta</taxon>
        <taxon>Tracheophyta</taxon>
        <taxon>Spermatophyta</taxon>
        <taxon>Magnoliopsida</taxon>
        <taxon>eudicotyledons</taxon>
        <taxon>Gunneridae</taxon>
        <taxon>Pentapetalae</taxon>
        <taxon>rosids</taxon>
        <taxon>malvids</taxon>
        <taxon>Sapindales</taxon>
        <taxon>Meliaceae</taxon>
        <taxon>Melia</taxon>
    </lineage>
</organism>
<comment type="caution">
    <text evidence="1">The sequence shown here is derived from an EMBL/GenBank/DDBJ whole genome shotgun (WGS) entry which is preliminary data.</text>
</comment>
<evidence type="ECO:0000313" key="1">
    <source>
        <dbReference type="EMBL" id="KAJ4704611.1"/>
    </source>
</evidence>
<gene>
    <name evidence="1" type="ORF">OWV82_021496</name>
</gene>
<keyword evidence="2" id="KW-1185">Reference proteome</keyword>